<comment type="caution">
    <text evidence="1">The sequence shown here is derived from an EMBL/GenBank/DDBJ whole genome shotgun (WGS) entry which is preliminary data.</text>
</comment>
<dbReference type="EMBL" id="BSYO01000036">
    <property type="protein sequence ID" value="GMH29662.1"/>
    <property type="molecule type" value="Genomic_DNA"/>
</dbReference>
<gene>
    <name evidence="1" type="ORF">Nepgr_031505</name>
</gene>
<protein>
    <submittedName>
        <fullName evidence="1">Uncharacterized protein</fullName>
    </submittedName>
</protein>
<organism evidence="1 2">
    <name type="scientific">Nepenthes gracilis</name>
    <name type="common">Slender pitcher plant</name>
    <dbReference type="NCBI Taxonomy" id="150966"/>
    <lineage>
        <taxon>Eukaryota</taxon>
        <taxon>Viridiplantae</taxon>
        <taxon>Streptophyta</taxon>
        <taxon>Embryophyta</taxon>
        <taxon>Tracheophyta</taxon>
        <taxon>Spermatophyta</taxon>
        <taxon>Magnoliopsida</taxon>
        <taxon>eudicotyledons</taxon>
        <taxon>Gunneridae</taxon>
        <taxon>Pentapetalae</taxon>
        <taxon>Caryophyllales</taxon>
        <taxon>Nepenthaceae</taxon>
        <taxon>Nepenthes</taxon>
    </lineage>
</organism>
<proteinExistence type="predicted"/>
<dbReference type="Proteomes" id="UP001279734">
    <property type="component" value="Unassembled WGS sequence"/>
</dbReference>
<keyword evidence="2" id="KW-1185">Reference proteome</keyword>
<evidence type="ECO:0000313" key="2">
    <source>
        <dbReference type="Proteomes" id="UP001279734"/>
    </source>
</evidence>
<evidence type="ECO:0000313" key="1">
    <source>
        <dbReference type="EMBL" id="GMH29662.1"/>
    </source>
</evidence>
<sequence>MAKKKSVGMSLAVVNSGGRRPVRVGGGSQKRAERGRKRPVWALAVQAWEKKERGRRVWAEKLVRLVTRTMRLIRFST</sequence>
<name>A0AAD3THP9_NEPGR</name>
<dbReference type="AlphaFoldDB" id="A0AAD3THP9"/>
<accession>A0AAD3THP9</accession>
<reference evidence="1" key="1">
    <citation type="submission" date="2023-05" db="EMBL/GenBank/DDBJ databases">
        <title>Nepenthes gracilis genome sequencing.</title>
        <authorList>
            <person name="Fukushima K."/>
        </authorList>
    </citation>
    <scope>NUCLEOTIDE SEQUENCE</scope>
    <source>
        <strain evidence="1">SING2019-196</strain>
    </source>
</reference>